<feature type="compositionally biased region" description="Gly residues" evidence="1">
    <location>
        <begin position="350"/>
        <end position="360"/>
    </location>
</feature>
<evidence type="ECO:0000313" key="4">
    <source>
        <dbReference type="Proteomes" id="UP001642501"/>
    </source>
</evidence>
<dbReference type="Pfam" id="PF08325">
    <property type="entry name" value="WLM"/>
    <property type="match status" value="1"/>
</dbReference>
<evidence type="ECO:0000259" key="2">
    <source>
        <dbReference type="PROSITE" id="PS51397"/>
    </source>
</evidence>
<protein>
    <recommendedName>
        <fullName evidence="2">WLM domain-containing protein</fullName>
    </recommendedName>
</protein>
<keyword evidence="4" id="KW-1185">Reference proteome</keyword>
<feature type="region of interest" description="Disordered" evidence="1">
    <location>
        <begin position="282"/>
        <end position="370"/>
    </location>
</feature>
<dbReference type="PROSITE" id="PS51397">
    <property type="entry name" value="WLM"/>
    <property type="match status" value="1"/>
</dbReference>
<sequence length="370" mass="40822">MDRPDAPGPFTVGHEKLDIIVTHTGKTFTLNLPPHSTVEDVALLCESELRDLWDNEYTVTKLLAPPPIGLVNVARDANIVLADLVARQKQPLTKLKLRLMASPASAVDALRRESDAVKQRTTRLTDLRRRAVTARPTTTRQRLATLASVGGDDYGFGDIQPLHHLPDSDRALAYLYRLRDDSGIQQTMRARKLRVGLLTEMDPRLHTNASHEGMSRTLGLNHNAGAVIELRLRTDDFTGYRDYKTVRRTLCHELAHNVFGSHDGKFWALYREIEREVERVAAQSEGRTLEEGDFYEPRDTNSEEDHVDTGGLIGGTHVLGGDGLSMPPVTVDASTARERRARAAEERLRGGGSSIGGSGNEGHCSGDNPS</sequence>
<dbReference type="PANTHER" id="PTHR47795:SF1">
    <property type="entry name" value="DNA-DEPENDENT METALLOPROTEASE WSS1 HOMOLOG 2"/>
    <property type="match status" value="1"/>
</dbReference>
<name>A0ABP0DW04_9PEZI</name>
<proteinExistence type="predicted"/>
<feature type="compositionally biased region" description="Gly residues" evidence="1">
    <location>
        <begin position="311"/>
        <end position="323"/>
    </location>
</feature>
<accession>A0ABP0DW04</accession>
<evidence type="ECO:0000256" key="1">
    <source>
        <dbReference type="SAM" id="MobiDB-lite"/>
    </source>
</evidence>
<comment type="caution">
    <text evidence="3">The sequence shown here is derived from an EMBL/GenBank/DDBJ whole genome shotgun (WGS) entry which is preliminary data.</text>
</comment>
<dbReference type="EMBL" id="CAWUOM010000100">
    <property type="protein sequence ID" value="CAK7272069.1"/>
    <property type="molecule type" value="Genomic_DNA"/>
</dbReference>
<feature type="compositionally biased region" description="Basic and acidic residues" evidence="1">
    <location>
        <begin position="335"/>
        <end position="349"/>
    </location>
</feature>
<dbReference type="PANTHER" id="PTHR47795">
    <property type="entry name" value="UBIQUITIN AND WLM DOMAIN-CONTAINING METALLOPROTEASE SPCC1442.07C"/>
    <property type="match status" value="1"/>
</dbReference>
<organism evidence="3 4">
    <name type="scientific">Sporothrix epigloea</name>
    <dbReference type="NCBI Taxonomy" id="1892477"/>
    <lineage>
        <taxon>Eukaryota</taxon>
        <taxon>Fungi</taxon>
        <taxon>Dikarya</taxon>
        <taxon>Ascomycota</taxon>
        <taxon>Pezizomycotina</taxon>
        <taxon>Sordariomycetes</taxon>
        <taxon>Sordariomycetidae</taxon>
        <taxon>Ophiostomatales</taxon>
        <taxon>Ophiostomataceae</taxon>
        <taxon>Sporothrix</taxon>
    </lineage>
</organism>
<feature type="domain" description="WLM" evidence="2">
    <location>
        <begin position="147"/>
        <end position="349"/>
    </location>
</feature>
<gene>
    <name evidence="3" type="ORF">SEPCBS57363_004944</name>
</gene>
<dbReference type="InterPro" id="IPR013536">
    <property type="entry name" value="WLM_dom"/>
</dbReference>
<feature type="compositionally biased region" description="Basic and acidic residues" evidence="1">
    <location>
        <begin position="287"/>
        <end position="308"/>
    </location>
</feature>
<dbReference type="Proteomes" id="UP001642501">
    <property type="component" value="Unassembled WGS sequence"/>
</dbReference>
<evidence type="ECO:0000313" key="3">
    <source>
        <dbReference type="EMBL" id="CAK7272069.1"/>
    </source>
</evidence>
<reference evidence="3 4" key="1">
    <citation type="submission" date="2024-01" db="EMBL/GenBank/DDBJ databases">
        <authorList>
            <person name="Allen C."/>
            <person name="Tagirdzhanova G."/>
        </authorList>
    </citation>
    <scope>NUCLEOTIDE SEQUENCE [LARGE SCALE GENOMIC DNA]</scope>
    <source>
        <strain evidence="3 4">CBS 573.63</strain>
    </source>
</reference>